<proteinExistence type="predicted"/>
<keyword evidence="2" id="KW-1185">Reference proteome</keyword>
<name>A0A016TFW2_9BILA</name>
<gene>
    <name evidence="1" type="primary">Acey_s0106.g3765</name>
    <name evidence="1" type="ORF">Y032_0106g3765</name>
</gene>
<dbReference type="AlphaFoldDB" id="A0A016TFW2"/>
<evidence type="ECO:0000313" key="1">
    <source>
        <dbReference type="EMBL" id="EYC01576.1"/>
    </source>
</evidence>
<accession>A0A016TFW2</accession>
<organism evidence="1 2">
    <name type="scientific">Ancylostoma ceylanicum</name>
    <dbReference type="NCBI Taxonomy" id="53326"/>
    <lineage>
        <taxon>Eukaryota</taxon>
        <taxon>Metazoa</taxon>
        <taxon>Ecdysozoa</taxon>
        <taxon>Nematoda</taxon>
        <taxon>Chromadorea</taxon>
        <taxon>Rhabditida</taxon>
        <taxon>Rhabditina</taxon>
        <taxon>Rhabditomorpha</taxon>
        <taxon>Strongyloidea</taxon>
        <taxon>Ancylostomatidae</taxon>
        <taxon>Ancylostomatinae</taxon>
        <taxon>Ancylostoma</taxon>
    </lineage>
</organism>
<protein>
    <submittedName>
        <fullName evidence="1">Uncharacterized protein</fullName>
    </submittedName>
</protein>
<evidence type="ECO:0000313" key="2">
    <source>
        <dbReference type="Proteomes" id="UP000024635"/>
    </source>
</evidence>
<dbReference type="EMBL" id="JARK01001442">
    <property type="protein sequence ID" value="EYC01576.1"/>
    <property type="molecule type" value="Genomic_DNA"/>
</dbReference>
<comment type="caution">
    <text evidence="1">The sequence shown here is derived from an EMBL/GenBank/DDBJ whole genome shotgun (WGS) entry which is preliminary data.</text>
</comment>
<dbReference type="Proteomes" id="UP000024635">
    <property type="component" value="Unassembled WGS sequence"/>
</dbReference>
<reference evidence="2" key="1">
    <citation type="journal article" date="2015" name="Nat. Genet.">
        <title>The genome and transcriptome of the zoonotic hookworm Ancylostoma ceylanicum identify infection-specific gene families.</title>
        <authorList>
            <person name="Schwarz E.M."/>
            <person name="Hu Y."/>
            <person name="Antoshechkin I."/>
            <person name="Miller M.M."/>
            <person name="Sternberg P.W."/>
            <person name="Aroian R.V."/>
        </authorList>
    </citation>
    <scope>NUCLEOTIDE SEQUENCE</scope>
    <source>
        <strain evidence="2">HY135</strain>
    </source>
</reference>
<sequence>MNHHQFSRCVRHETCRIVGKEGRSHTTLIGAFGPPVTSIFELERRHAASKRQYLLDHPTIPLHLSEYGQLDGEPRQGLWHSRN</sequence>